<comment type="caution">
    <text evidence="1">The sequence shown here is derived from an EMBL/GenBank/DDBJ whole genome shotgun (WGS) entry which is preliminary data.</text>
</comment>
<sequence length="228" mass="26465">MFIALLSYRTTPLESGFSPAELLMCRKLSGFSPAELLMCRKLRTNLPQLPSNLSKVIDPKTLSLKNDKESKVKAAENYNSRHNAKDMSPLQVGDSVWVIDIRKYGKIVEICNEPRSYVIQTEVGLFRRNRWHLIHAPYHFNDLMDSIEPTNFNIYRSNVTNVNPNQDKFNNLKSESNRYPDCDIEICNNNSVRQHSDAFVDSARKSTREKRMPKYLSDYLCIRIIFIL</sequence>
<evidence type="ECO:0000313" key="2">
    <source>
        <dbReference type="Proteomes" id="UP001458880"/>
    </source>
</evidence>
<dbReference type="PANTHER" id="PTHR33244:SF3">
    <property type="entry name" value="PEPTIDASE A2 DOMAIN-CONTAINING PROTEIN"/>
    <property type="match status" value="1"/>
</dbReference>
<proteinExistence type="predicted"/>
<keyword evidence="2" id="KW-1185">Reference proteome</keyword>
<gene>
    <name evidence="1" type="ORF">QE152_g10224</name>
</gene>
<dbReference type="AlphaFoldDB" id="A0AAW1LW27"/>
<dbReference type="EMBL" id="JASPKY010000092">
    <property type="protein sequence ID" value="KAK9737972.1"/>
    <property type="molecule type" value="Genomic_DNA"/>
</dbReference>
<evidence type="ECO:0000313" key="1">
    <source>
        <dbReference type="EMBL" id="KAK9737972.1"/>
    </source>
</evidence>
<dbReference type="PANTHER" id="PTHR33244">
    <property type="entry name" value="INTEGRASE CATALYTIC DOMAIN-CONTAINING PROTEIN-RELATED"/>
    <property type="match status" value="1"/>
</dbReference>
<organism evidence="1 2">
    <name type="scientific">Popillia japonica</name>
    <name type="common">Japanese beetle</name>
    <dbReference type="NCBI Taxonomy" id="7064"/>
    <lineage>
        <taxon>Eukaryota</taxon>
        <taxon>Metazoa</taxon>
        <taxon>Ecdysozoa</taxon>
        <taxon>Arthropoda</taxon>
        <taxon>Hexapoda</taxon>
        <taxon>Insecta</taxon>
        <taxon>Pterygota</taxon>
        <taxon>Neoptera</taxon>
        <taxon>Endopterygota</taxon>
        <taxon>Coleoptera</taxon>
        <taxon>Polyphaga</taxon>
        <taxon>Scarabaeiformia</taxon>
        <taxon>Scarabaeidae</taxon>
        <taxon>Rutelinae</taxon>
        <taxon>Popillia</taxon>
    </lineage>
</organism>
<protein>
    <submittedName>
        <fullName evidence="1">Uncharacterized protein</fullName>
    </submittedName>
</protein>
<reference evidence="1 2" key="1">
    <citation type="journal article" date="2024" name="BMC Genomics">
        <title>De novo assembly and annotation of Popillia japonica's genome with initial clues to its potential as an invasive pest.</title>
        <authorList>
            <person name="Cucini C."/>
            <person name="Boschi S."/>
            <person name="Funari R."/>
            <person name="Cardaioli E."/>
            <person name="Iannotti N."/>
            <person name="Marturano G."/>
            <person name="Paoli F."/>
            <person name="Bruttini M."/>
            <person name="Carapelli A."/>
            <person name="Frati F."/>
            <person name="Nardi F."/>
        </authorList>
    </citation>
    <scope>NUCLEOTIDE SEQUENCE [LARGE SCALE GENOMIC DNA]</scope>
    <source>
        <strain evidence="1">DMR45628</strain>
    </source>
</reference>
<dbReference type="Proteomes" id="UP001458880">
    <property type="component" value="Unassembled WGS sequence"/>
</dbReference>
<name>A0AAW1LW27_POPJA</name>
<accession>A0AAW1LW27</accession>